<dbReference type="InterPro" id="IPR048022">
    <property type="entry name" value="Ch_lyase_cyan"/>
</dbReference>
<dbReference type="EMBL" id="MWLE01000038">
    <property type="protein sequence ID" value="OOV35831.1"/>
    <property type="molecule type" value="Genomic_DNA"/>
</dbReference>
<sequence length="194" mass="22451">MVFCSTDPRLRFLWTASRRSVLWGEPPVQLSPSWRLMLMGDGSPTRHLQLLTGQRVEVELIGMEPETHASLQLPDEVAELDSPLLRRRVWLCCGKETLMWAESWWNRQDAQDHIRDLRQPIGASLRQDRVELFREVDGLGQVESKVLEQRFSVSSPLWCRHYRFFKGGRVLTVIREVFSPALEAYLGSSCMTLP</sequence>
<protein>
    <recommendedName>
        <fullName evidence="3">Chorismate lyase</fullName>
    </recommendedName>
</protein>
<dbReference type="Proteomes" id="UP000242590">
    <property type="component" value="Unassembled WGS sequence"/>
</dbReference>
<dbReference type="Gene3D" id="3.40.1410.10">
    <property type="entry name" value="Chorismate lyase-like"/>
    <property type="match status" value="1"/>
</dbReference>
<dbReference type="InterPro" id="IPR028978">
    <property type="entry name" value="Chorismate_lyase_/UTRA_dom_sf"/>
</dbReference>
<dbReference type="AlphaFoldDB" id="A0A1T1D4S1"/>
<dbReference type="SUPFAM" id="SSF64288">
    <property type="entry name" value="Chorismate lyase-like"/>
    <property type="match status" value="1"/>
</dbReference>
<dbReference type="OrthoDB" id="508312at2"/>
<evidence type="ECO:0000313" key="1">
    <source>
        <dbReference type="EMBL" id="OOV35831.1"/>
    </source>
</evidence>
<dbReference type="Pfam" id="PF01947">
    <property type="entry name" value="Rv2949c-like"/>
    <property type="match status" value="1"/>
</dbReference>
<reference evidence="1 2" key="1">
    <citation type="submission" date="2017-02" db="EMBL/GenBank/DDBJ databases">
        <title>Draft Genome Sequences of 'Candidatus Synechococcus spongiarum', Cyanobacterial Symbionts of the Mediterranean Sponge Aplysina aerophoba from two locations.</title>
        <authorList>
            <person name="Slaby B.M."/>
            <person name="Hentschel U."/>
        </authorList>
    </citation>
    <scope>NUCLEOTIDE SEQUENCE [LARGE SCALE GENOMIC DNA]</scope>
    <source>
        <strain evidence="1">LMB bulk15N</strain>
    </source>
</reference>
<gene>
    <name evidence="1" type="ORF">BV53_02740</name>
</gene>
<evidence type="ECO:0000313" key="2">
    <source>
        <dbReference type="Proteomes" id="UP000242590"/>
    </source>
</evidence>
<dbReference type="NCBIfam" id="NF037993">
    <property type="entry name" value="cyano_chori_ly"/>
    <property type="match status" value="1"/>
</dbReference>
<dbReference type="InterPro" id="IPR002800">
    <property type="entry name" value="Rv2949c-like"/>
</dbReference>
<organism evidence="1 2">
    <name type="scientific">Candidatus Synechococcus spongiarum LMB bulk15N</name>
    <dbReference type="NCBI Taxonomy" id="1943583"/>
    <lineage>
        <taxon>Bacteria</taxon>
        <taxon>Bacillati</taxon>
        <taxon>Cyanobacteriota</taxon>
        <taxon>Cyanophyceae</taxon>
        <taxon>Synechococcales</taxon>
        <taxon>Synechococcaceae</taxon>
        <taxon>Synechococcus</taxon>
    </lineage>
</organism>
<accession>A0A1T1D4S1</accession>
<evidence type="ECO:0008006" key="3">
    <source>
        <dbReference type="Google" id="ProtNLM"/>
    </source>
</evidence>
<name>A0A1T1D4S1_9SYNE</name>
<proteinExistence type="predicted"/>
<comment type="caution">
    <text evidence="1">The sequence shown here is derived from an EMBL/GenBank/DDBJ whole genome shotgun (WGS) entry which is preliminary data.</text>
</comment>
<dbReference type="RefSeq" id="WP_078232048.1">
    <property type="nucleotide sequence ID" value="NZ_MWLE01000038.1"/>
</dbReference>